<gene>
    <name evidence="2" type="ORF">GOQ09_10345</name>
</gene>
<name>A0A6I6HH12_VARPD</name>
<proteinExistence type="predicted"/>
<organism evidence="2 3">
    <name type="scientific">Variovorax paradoxus</name>
    <dbReference type="NCBI Taxonomy" id="34073"/>
    <lineage>
        <taxon>Bacteria</taxon>
        <taxon>Pseudomonadati</taxon>
        <taxon>Pseudomonadota</taxon>
        <taxon>Betaproteobacteria</taxon>
        <taxon>Burkholderiales</taxon>
        <taxon>Comamonadaceae</taxon>
        <taxon>Variovorax</taxon>
    </lineage>
</organism>
<evidence type="ECO:0000313" key="2">
    <source>
        <dbReference type="EMBL" id="QGW81965.1"/>
    </source>
</evidence>
<dbReference type="AlphaFoldDB" id="A0A6I6HH12"/>
<dbReference type="Proteomes" id="UP000425817">
    <property type="component" value="Chromosome"/>
</dbReference>
<accession>A0A6I6HH12</accession>
<dbReference type="RefSeq" id="WP_157613348.1">
    <property type="nucleotide sequence ID" value="NZ_CP046622.1"/>
</dbReference>
<evidence type="ECO:0000313" key="3">
    <source>
        <dbReference type="Proteomes" id="UP000425817"/>
    </source>
</evidence>
<feature type="region of interest" description="Disordered" evidence="1">
    <location>
        <begin position="34"/>
        <end position="59"/>
    </location>
</feature>
<dbReference type="EMBL" id="CP046622">
    <property type="protein sequence ID" value="QGW81965.1"/>
    <property type="molecule type" value="Genomic_DNA"/>
</dbReference>
<evidence type="ECO:0000256" key="1">
    <source>
        <dbReference type="SAM" id="MobiDB-lite"/>
    </source>
</evidence>
<protein>
    <submittedName>
        <fullName evidence="2">Uncharacterized protein</fullName>
    </submittedName>
</protein>
<sequence length="59" mass="7098">MSQQKRPFMESSYTFGKGKLTRGRNWWHHIFEHERKTRQQTARRPAPVPLSEVADDQEE</sequence>
<reference evidence="2 3" key="1">
    <citation type="submission" date="2019-12" db="EMBL/GenBank/DDBJ databases">
        <title>Hybrid Genome Assemblies of two High G+C Isolates from Undergraduate Microbiology Courses.</title>
        <authorList>
            <person name="Ne Ville C.J."/>
            <person name="Enright D."/>
            <person name="Hernandez I."/>
            <person name="Dodsworth J."/>
            <person name="Orwin P.M."/>
        </authorList>
    </citation>
    <scope>NUCLEOTIDE SEQUENCE [LARGE SCALE GENOMIC DNA]</scope>
    <source>
        <strain evidence="2 3">CSUSB</strain>
    </source>
</reference>